<protein>
    <submittedName>
        <fullName evidence="1">Uncharacterized protein</fullName>
    </submittedName>
</protein>
<reference evidence="1" key="1">
    <citation type="submission" date="2022-05" db="EMBL/GenBank/DDBJ databases">
        <title>Chromosome-level genome of Chaenocephalus aceratus.</title>
        <authorList>
            <person name="Park H."/>
        </authorList>
    </citation>
    <scope>NUCLEOTIDE SEQUENCE</scope>
    <source>
        <strain evidence="1">KU_202001</strain>
    </source>
</reference>
<name>A0ACB9X9H0_CHAAC</name>
<dbReference type="Proteomes" id="UP001057452">
    <property type="component" value="Chromosome 8"/>
</dbReference>
<keyword evidence="2" id="KW-1185">Reference proteome</keyword>
<evidence type="ECO:0000313" key="2">
    <source>
        <dbReference type="Proteomes" id="UP001057452"/>
    </source>
</evidence>
<accession>A0ACB9X9H0</accession>
<evidence type="ECO:0000313" key="1">
    <source>
        <dbReference type="EMBL" id="KAI4822643.1"/>
    </source>
</evidence>
<proteinExistence type="predicted"/>
<organism evidence="1 2">
    <name type="scientific">Chaenocephalus aceratus</name>
    <name type="common">Blackfin icefish</name>
    <name type="synonym">Chaenichthys aceratus</name>
    <dbReference type="NCBI Taxonomy" id="36190"/>
    <lineage>
        <taxon>Eukaryota</taxon>
        <taxon>Metazoa</taxon>
        <taxon>Chordata</taxon>
        <taxon>Craniata</taxon>
        <taxon>Vertebrata</taxon>
        <taxon>Euteleostomi</taxon>
        <taxon>Actinopterygii</taxon>
        <taxon>Neopterygii</taxon>
        <taxon>Teleostei</taxon>
        <taxon>Neoteleostei</taxon>
        <taxon>Acanthomorphata</taxon>
        <taxon>Eupercaria</taxon>
        <taxon>Perciformes</taxon>
        <taxon>Notothenioidei</taxon>
        <taxon>Channichthyidae</taxon>
        <taxon>Chaenocephalus</taxon>
    </lineage>
</organism>
<dbReference type="EMBL" id="CM043792">
    <property type="protein sequence ID" value="KAI4822643.1"/>
    <property type="molecule type" value="Genomic_DNA"/>
</dbReference>
<comment type="caution">
    <text evidence="1">The sequence shown here is derived from an EMBL/GenBank/DDBJ whole genome shotgun (WGS) entry which is preliminary data.</text>
</comment>
<gene>
    <name evidence="1" type="ORF">KUCAC02_008175</name>
</gene>
<sequence>MLIGGRNILAVSALLTRSHSAEKKSASISHVDPKEVWPGLHSAMTTSYGAGGSAALYSLKSARGRFPSKACPRLAETEGR</sequence>